<dbReference type="AlphaFoldDB" id="A0A0N4WRC7"/>
<dbReference type="EMBL" id="UZAF01018419">
    <property type="protein sequence ID" value="VDO51560.1"/>
    <property type="molecule type" value="Genomic_DNA"/>
</dbReference>
<evidence type="ECO:0000313" key="3">
    <source>
        <dbReference type="WBParaSite" id="HPLM_0001403801-mRNA-1"/>
    </source>
</evidence>
<keyword evidence="2" id="KW-1185">Reference proteome</keyword>
<dbReference type="WBParaSite" id="HPLM_0001403801-mRNA-1">
    <property type="protein sequence ID" value="HPLM_0001403801-mRNA-1"/>
    <property type="gene ID" value="HPLM_0001403801"/>
</dbReference>
<evidence type="ECO:0000313" key="2">
    <source>
        <dbReference type="Proteomes" id="UP000268014"/>
    </source>
</evidence>
<gene>
    <name evidence="1" type="ORF">HPLM_LOCUS14030</name>
</gene>
<reference evidence="1 2" key="2">
    <citation type="submission" date="2018-11" db="EMBL/GenBank/DDBJ databases">
        <authorList>
            <consortium name="Pathogen Informatics"/>
        </authorList>
    </citation>
    <scope>NUCLEOTIDE SEQUENCE [LARGE SCALE GENOMIC DNA]</scope>
    <source>
        <strain evidence="1 2">MHpl1</strain>
    </source>
</reference>
<evidence type="ECO:0000313" key="1">
    <source>
        <dbReference type="EMBL" id="VDO51560.1"/>
    </source>
</evidence>
<accession>A0A0N4WRC7</accession>
<reference evidence="3" key="1">
    <citation type="submission" date="2017-02" db="UniProtKB">
        <authorList>
            <consortium name="WormBaseParasite"/>
        </authorList>
    </citation>
    <scope>IDENTIFICATION</scope>
</reference>
<protein>
    <submittedName>
        <fullName evidence="3">CUB domain-containing protein</fullName>
    </submittedName>
</protein>
<name>A0A0N4WRC7_HAEPC</name>
<dbReference type="Proteomes" id="UP000268014">
    <property type="component" value="Unassembled WGS sequence"/>
</dbReference>
<sequence>MTWQLLFPDFWGCSMAISETPPRGMEAVGTQCSYYISTASIIGRKVIWKIENSFDGLSETAHTDPMARNVNIFFFAIHELSHFETRNLKVIFRTFHISFFQDEAISVLSCNNWDLAKATDYIFS</sequence>
<organism evidence="3">
    <name type="scientific">Haemonchus placei</name>
    <name type="common">Barber's pole worm</name>
    <dbReference type="NCBI Taxonomy" id="6290"/>
    <lineage>
        <taxon>Eukaryota</taxon>
        <taxon>Metazoa</taxon>
        <taxon>Ecdysozoa</taxon>
        <taxon>Nematoda</taxon>
        <taxon>Chromadorea</taxon>
        <taxon>Rhabditida</taxon>
        <taxon>Rhabditina</taxon>
        <taxon>Rhabditomorpha</taxon>
        <taxon>Strongyloidea</taxon>
        <taxon>Trichostrongylidae</taxon>
        <taxon>Haemonchus</taxon>
    </lineage>
</organism>
<proteinExistence type="predicted"/>